<protein>
    <submittedName>
        <fullName evidence="1">Uncharacterized protein</fullName>
    </submittedName>
</protein>
<evidence type="ECO:0000313" key="1">
    <source>
        <dbReference type="EMBL" id="KKN59005.1"/>
    </source>
</evidence>
<name>A0A0F9RR96_9ZZZZ</name>
<organism evidence="1">
    <name type="scientific">marine sediment metagenome</name>
    <dbReference type="NCBI Taxonomy" id="412755"/>
    <lineage>
        <taxon>unclassified sequences</taxon>
        <taxon>metagenomes</taxon>
        <taxon>ecological metagenomes</taxon>
    </lineage>
</organism>
<accession>A0A0F9RR96</accession>
<reference evidence="1" key="1">
    <citation type="journal article" date="2015" name="Nature">
        <title>Complex archaea that bridge the gap between prokaryotes and eukaryotes.</title>
        <authorList>
            <person name="Spang A."/>
            <person name="Saw J.H."/>
            <person name="Jorgensen S.L."/>
            <person name="Zaremba-Niedzwiedzka K."/>
            <person name="Martijn J."/>
            <person name="Lind A.E."/>
            <person name="van Eijk R."/>
            <person name="Schleper C."/>
            <person name="Guy L."/>
            <person name="Ettema T.J."/>
        </authorList>
    </citation>
    <scope>NUCLEOTIDE SEQUENCE</scope>
</reference>
<dbReference type="AlphaFoldDB" id="A0A0F9RR96"/>
<sequence>MSERSFYSDKFYEFHEYADFFPLMNSKQFERLTKSLKEFGQQEDIVLLNRKILDGRNTYLSCKQASITPRFKKYDSKLDPLDYVKIKNLDRRHFSSAQLAEVALRFVEIEKGKARERQVRTQFGAQKKLKPVDAVGHPGSPTGKNPQRGKSFNIVAKDFDIAPKTLRKADKIKKIAKKDPEIQQLWEKALADEIPLEDVYRKVKDKFCCYNCSHVNVNTCIECEKKCLILHCERGLDIKFKKYCNEFDY</sequence>
<proteinExistence type="predicted"/>
<comment type="caution">
    <text evidence="1">The sequence shown here is derived from an EMBL/GenBank/DDBJ whole genome shotgun (WGS) entry which is preliminary data.</text>
</comment>
<gene>
    <name evidence="1" type="ORF">LCGC14_0546300</name>
</gene>
<dbReference type="EMBL" id="LAZR01000742">
    <property type="protein sequence ID" value="KKN59005.1"/>
    <property type="molecule type" value="Genomic_DNA"/>
</dbReference>